<sequence>MLGAGLCVELALCGCGFVGFSGIKLTFGGVPLCCGEGIHGVWVRGHVFDICVLVGGGPVGKFMLGFIGGERLMGLGSEFIEGLRLFYPVAALVGGLVWTM</sequence>
<comment type="caution">
    <text evidence="1">The sequence shown here is derived from an EMBL/GenBank/DDBJ whole genome shotgun (WGS) entry which is preliminary data.</text>
</comment>
<name>A0ABV0T0W0_9TELE</name>
<dbReference type="Proteomes" id="UP001482620">
    <property type="component" value="Unassembled WGS sequence"/>
</dbReference>
<keyword evidence="2" id="KW-1185">Reference proteome</keyword>
<gene>
    <name evidence="1" type="ORF">ILYODFUR_020320</name>
</gene>
<protein>
    <submittedName>
        <fullName evidence="1">Uncharacterized protein</fullName>
    </submittedName>
</protein>
<proteinExistence type="predicted"/>
<organism evidence="1 2">
    <name type="scientific">Ilyodon furcidens</name>
    <name type="common">goldbreast splitfin</name>
    <dbReference type="NCBI Taxonomy" id="33524"/>
    <lineage>
        <taxon>Eukaryota</taxon>
        <taxon>Metazoa</taxon>
        <taxon>Chordata</taxon>
        <taxon>Craniata</taxon>
        <taxon>Vertebrata</taxon>
        <taxon>Euteleostomi</taxon>
        <taxon>Actinopterygii</taxon>
        <taxon>Neopterygii</taxon>
        <taxon>Teleostei</taxon>
        <taxon>Neoteleostei</taxon>
        <taxon>Acanthomorphata</taxon>
        <taxon>Ovalentaria</taxon>
        <taxon>Atherinomorphae</taxon>
        <taxon>Cyprinodontiformes</taxon>
        <taxon>Goodeidae</taxon>
        <taxon>Ilyodon</taxon>
    </lineage>
</organism>
<accession>A0ABV0T0W0</accession>
<evidence type="ECO:0000313" key="2">
    <source>
        <dbReference type="Proteomes" id="UP001482620"/>
    </source>
</evidence>
<evidence type="ECO:0000313" key="1">
    <source>
        <dbReference type="EMBL" id="MEQ2225726.1"/>
    </source>
</evidence>
<dbReference type="EMBL" id="JAHRIQ010013672">
    <property type="protein sequence ID" value="MEQ2225726.1"/>
    <property type="molecule type" value="Genomic_DNA"/>
</dbReference>
<reference evidence="1 2" key="1">
    <citation type="submission" date="2021-06" db="EMBL/GenBank/DDBJ databases">
        <authorList>
            <person name="Palmer J.M."/>
        </authorList>
    </citation>
    <scope>NUCLEOTIDE SEQUENCE [LARGE SCALE GENOMIC DNA]</scope>
    <source>
        <strain evidence="2">if_2019</strain>
        <tissue evidence="1">Muscle</tissue>
    </source>
</reference>